<keyword evidence="1" id="KW-0472">Membrane</keyword>
<name>A0A4R6WPI0_9SPHI</name>
<dbReference type="Proteomes" id="UP000295292">
    <property type="component" value="Unassembled WGS sequence"/>
</dbReference>
<accession>A0A4R6WPI0</accession>
<organism evidence="2 3">
    <name type="scientific">Sphingobacterium yanglingense</name>
    <dbReference type="NCBI Taxonomy" id="1437280"/>
    <lineage>
        <taxon>Bacteria</taxon>
        <taxon>Pseudomonadati</taxon>
        <taxon>Bacteroidota</taxon>
        <taxon>Sphingobacteriia</taxon>
        <taxon>Sphingobacteriales</taxon>
        <taxon>Sphingobacteriaceae</taxon>
        <taxon>Sphingobacterium</taxon>
    </lineage>
</organism>
<comment type="caution">
    <text evidence="2">The sequence shown here is derived from an EMBL/GenBank/DDBJ whole genome shotgun (WGS) entry which is preliminary data.</text>
</comment>
<evidence type="ECO:0000313" key="3">
    <source>
        <dbReference type="Proteomes" id="UP000295292"/>
    </source>
</evidence>
<keyword evidence="3" id="KW-1185">Reference proteome</keyword>
<dbReference type="AlphaFoldDB" id="A0A4R6WPI0"/>
<dbReference type="EMBL" id="SNYV01000013">
    <property type="protein sequence ID" value="TDQ78155.1"/>
    <property type="molecule type" value="Genomic_DNA"/>
</dbReference>
<feature type="transmembrane region" description="Helical" evidence="1">
    <location>
        <begin position="124"/>
        <end position="140"/>
    </location>
</feature>
<evidence type="ECO:0000256" key="1">
    <source>
        <dbReference type="SAM" id="Phobius"/>
    </source>
</evidence>
<sequence>MNKIIISFCVLAICYGCKVNKEKSERLLEDRQTQSRLETSTSWLQFNNLDSTHRYWYYTGDSTFFFHPDFGLWGHSGQITYIEQKRSETNRKQLLSQYDSLSTVKAKIQLDSYKIWTSYLMRNWIWFLLLPILTAVYWMYKKLKKAARL</sequence>
<keyword evidence="1" id="KW-1133">Transmembrane helix</keyword>
<proteinExistence type="predicted"/>
<evidence type="ECO:0000313" key="2">
    <source>
        <dbReference type="EMBL" id="TDQ78155.1"/>
    </source>
</evidence>
<protein>
    <submittedName>
        <fullName evidence="2">Uncharacterized protein</fullName>
    </submittedName>
</protein>
<gene>
    <name evidence="2" type="ORF">CLV99_2133</name>
</gene>
<keyword evidence="1" id="KW-0812">Transmembrane</keyword>
<dbReference type="RefSeq" id="WP_133584404.1">
    <property type="nucleotide sequence ID" value="NZ_SNYV01000013.1"/>
</dbReference>
<reference evidence="2 3" key="1">
    <citation type="submission" date="2019-03" db="EMBL/GenBank/DDBJ databases">
        <title>Genomic Encyclopedia of Archaeal and Bacterial Type Strains, Phase II (KMG-II): from individual species to whole genera.</title>
        <authorList>
            <person name="Goeker M."/>
        </authorList>
    </citation>
    <scope>NUCLEOTIDE SEQUENCE [LARGE SCALE GENOMIC DNA]</scope>
    <source>
        <strain evidence="2 3">DSM 28353</strain>
    </source>
</reference>
<dbReference type="OrthoDB" id="711648at2"/>